<evidence type="ECO:0000259" key="1">
    <source>
        <dbReference type="Pfam" id="PF02754"/>
    </source>
</evidence>
<dbReference type="HOGENOM" id="CLU_023081_1_0_6"/>
<dbReference type="PANTHER" id="PTHR30296:SF0">
    <property type="entry name" value="LACTATE UTILIZATION PROTEIN A"/>
    <property type="match status" value="1"/>
</dbReference>
<comment type="caution">
    <text evidence="2">The sequence shown here is derived from an EMBL/GenBank/DDBJ whole genome shotgun (WGS) entry which is preliminary data.</text>
</comment>
<dbReference type="GO" id="GO:0016491">
    <property type="term" value="F:oxidoreductase activity"/>
    <property type="evidence" value="ECO:0007669"/>
    <property type="project" value="UniProtKB-ARBA"/>
</dbReference>
<gene>
    <name evidence="2" type="ORF">HRUBRA_01538</name>
</gene>
<dbReference type="Pfam" id="PF02754">
    <property type="entry name" value="CCG"/>
    <property type="match status" value="2"/>
</dbReference>
<dbReference type="STRING" id="1265313.HRUBRA_01538"/>
<protein>
    <submittedName>
        <fullName evidence="2">Putative L-lactate dehydrogenase, Fe-S oxidoreductase subunit YkgE</fullName>
    </submittedName>
</protein>
<feature type="domain" description="Cysteine-rich" evidence="1">
    <location>
        <begin position="18"/>
        <end position="98"/>
    </location>
</feature>
<proteinExistence type="predicted"/>
<reference evidence="2 3" key="1">
    <citation type="journal article" date="2014" name="Genome Announc.">
        <title>Genome Sequence of Gammaproteobacterial Pseudohaliea rubra Type Strain DSM 19751, Isolated from Coastal Seawater of the Mediterranean Sea.</title>
        <authorList>
            <person name="Spring S."/>
            <person name="Fiebig A."/>
            <person name="Riedel T."/>
            <person name="Goker M."/>
            <person name="Klenk H.P."/>
        </authorList>
    </citation>
    <scope>NUCLEOTIDE SEQUENCE [LARGE SCALE GENOMIC DNA]</scope>
    <source>
        <strain evidence="2 3">DSM 19751</strain>
    </source>
</reference>
<keyword evidence="3" id="KW-1185">Reference proteome</keyword>
<dbReference type="GO" id="GO:0005829">
    <property type="term" value="C:cytosol"/>
    <property type="evidence" value="ECO:0007669"/>
    <property type="project" value="TreeGrafter"/>
</dbReference>
<dbReference type="EMBL" id="AUVB01000045">
    <property type="protein sequence ID" value="KGE03866.1"/>
    <property type="molecule type" value="Genomic_DNA"/>
</dbReference>
<dbReference type="AlphaFoldDB" id="A0A095XVY7"/>
<accession>A0A095XVY7</accession>
<evidence type="ECO:0000313" key="3">
    <source>
        <dbReference type="Proteomes" id="UP000029640"/>
    </source>
</evidence>
<dbReference type="InterPro" id="IPR004017">
    <property type="entry name" value="Cys_rich_dom"/>
</dbReference>
<dbReference type="PANTHER" id="PTHR30296">
    <property type="entry name" value="UNCHARACTERIZED PROTEIN YKGE"/>
    <property type="match status" value="1"/>
</dbReference>
<dbReference type="PATRIC" id="fig|1265313.6.peg.1521"/>
<sequence length="265" mass="27903">MTAATDAQPAVTGEGPAVALFVTCLVDLFRPEVGFATLRLLEDSGCRVYVPRSQTCCGQPGYNNGDYEGARAIARDVIRSFEAAEFVVVPSGSCAGMLIHHYPKLLEGIWRERAEALAERTWELTTFLSDVLPGRASAPVAGTLPAVAYHDGCAGLRELGVRDQPRRLLAEGGIAVRELEQAAVCCGFGGTFCAKMPAISAKMADDKLRDAVKTGADTLVAGDLGCLLALAGRASREGVALSFRHVAEVLDGRLEAPPIGEGSRG</sequence>
<dbReference type="RefSeq" id="WP_035518368.1">
    <property type="nucleotide sequence ID" value="NZ_KN234823.1"/>
</dbReference>
<dbReference type="Proteomes" id="UP000029640">
    <property type="component" value="Unassembled WGS sequence"/>
</dbReference>
<name>A0A095XVY7_9GAMM</name>
<feature type="domain" description="Cysteine-rich" evidence="1">
    <location>
        <begin position="147"/>
        <end position="230"/>
    </location>
</feature>
<dbReference type="OrthoDB" id="9770306at2"/>
<dbReference type="eggNOG" id="COG0247">
    <property type="taxonomic scope" value="Bacteria"/>
</dbReference>
<organism evidence="2 3">
    <name type="scientific">Pseudohaliea rubra DSM 19751</name>
    <dbReference type="NCBI Taxonomy" id="1265313"/>
    <lineage>
        <taxon>Bacteria</taxon>
        <taxon>Pseudomonadati</taxon>
        <taxon>Pseudomonadota</taxon>
        <taxon>Gammaproteobacteria</taxon>
        <taxon>Cellvibrionales</taxon>
        <taxon>Halieaceae</taxon>
        <taxon>Pseudohaliea</taxon>
    </lineage>
</organism>
<evidence type="ECO:0000313" key="2">
    <source>
        <dbReference type="EMBL" id="KGE03866.1"/>
    </source>
</evidence>